<evidence type="ECO:0000313" key="4">
    <source>
        <dbReference type="Proteomes" id="UP001152888"/>
    </source>
</evidence>
<dbReference type="PANTHER" id="PTHR46599">
    <property type="entry name" value="PIGGYBAC TRANSPOSABLE ELEMENT-DERIVED PROTEIN 4"/>
    <property type="match status" value="1"/>
</dbReference>
<proteinExistence type="predicted"/>
<evidence type="ECO:0000256" key="1">
    <source>
        <dbReference type="SAM" id="MobiDB-lite"/>
    </source>
</evidence>
<keyword evidence="4" id="KW-1185">Reference proteome</keyword>
<feature type="compositionally biased region" description="Acidic residues" evidence="1">
    <location>
        <begin position="1"/>
        <end position="24"/>
    </location>
</feature>
<accession>A0A9P0PU55</accession>
<feature type="region of interest" description="Disordered" evidence="1">
    <location>
        <begin position="1"/>
        <end position="30"/>
    </location>
</feature>
<dbReference type="InterPro" id="IPR029526">
    <property type="entry name" value="PGBD"/>
</dbReference>
<dbReference type="PANTHER" id="PTHR46599:SF3">
    <property type="entry name" value="PIGGYBAC TRANSPOSABLE ELEMENT-DERIVED PROTEIN 4"/>
    <property type="match status" value="1"/>
</dbReference>
<gene>
    <name evidence="3" type="ORF">ACAOBT_LOCUS23621</name>
</gene>
<evidence type="ECO:0000259" key="2">
    <source>
        <dbReference type="Pfam" id="PF13843"/>
    </source>
</evidence>
<dbReference type="AlphaFoldDB" id="A0A9P0PU55"/>
<protein>
    <recommendedName>
        <fullName evidence="2">PiggyBac transposable element-derived protein domain-containing protein</fullName>
    </recommendedName>
</protein>
<dbReference type="EMBL" id="CAKOFQ010007280">
    <property type="protein sequence ID" value="CAH1997228.1"/>
    <property type="molecule type" value="Genomic_DNA"/>
</dbReference>
<evidence type="ECO:0000313" key="3">
    <source>
        <dbReference type="EMBL" id="CAH1997228.1"/>
    </source>
</evidence>
<comment type="caution">
    <text evidence="3">The sequence shown here is derived from an EMBL/GenBank/DDBJ whole genome shotgun (WGS) entry which is preliminary data.</text>
</comment>
<dbReference type="OrthoDB" id="75807at2759"/>
<dbReference type="Pfam" id="PF13843">
    <property type="entry name" value="DDE_Tnp_1_7"/>
    <property type="match status" value="1"/>
</dbReference>
<feature type="domain" description="PiggyBac transposable element-derived protein" evidence="2">
    <location>
        <begin position="78"/>
        <end position="450"/>
    </location>
</feature>
<sequence>MSSDSSDLDYDPVDDSASDEEDEFSYNSRESDVEAECVTFEGWIIVPHPEDDKRLTDVVQPTLHYDVHPAVVLEEVMSPMKCFETFVSETIVTFLCKWTNERVAKYFLENIDKNMKVHGLRWRDVTVSEMYVFIALVLMQGLIHLPHPSDYWRRDFLLAGPQVFSATIMSRDRFLSIMKFLRFSDPKATDPSRPMTRLAMFFAFIKENTMIAIDPGETFALDECLMLYKGRLHFKQYINSKRSRFGIKLFALCPSDPKFRGYTYSFALYIGRDIYNVAHIPGTDALSMSERVVVYMLSNLLDEGRELILDNWYVSVRLVEFLLTRNAYVTGTIRTNRGVPSELTQLQLKKGQSCFIRKGDVLIVGYKDKKDVYVITSKLTADFVQKDQYSVVDKRVVVLQKPSHVDHYNSNMGAVDATDQDMEPYNAARKSYAWFKKVGIQVLQRMVLNAKVLYSVTNKRKVDMKDFTLQLCDEILAKHLSDYTAMRDQHKNAKRQKLSEPSTSRLAGRELVRSEQNTRRRCWVCYNIEKKRSIFTYKCCIGCKNRIPLCSLDHFTYYHDNL</sequence>
<organism evidence="3 4">
    <name type="scientific">Acanthoscelides obtectus</name>
    <name type="common">Bean weevil</name>
    <name type="synonym">Bruchus obtectus</name>
    <dbReference type="NCBI Taxonomy" id="200917"/>
    <lineage>
        <taxon>Eukaryota</taxon>
        <taxon>Metazoa</taxon>
        <taxon>Ecdysozoa</taxon>
        <taxon>Arthropoda</taxon>
        <taxon>Hexapoda</taxon>
        <taxon>Insecta</taxon>
        <taxon>Pterygota</taxon>
        <taxon>Neoptera</taxon>
        <taxon>Endopterygota</taxon>
        <taxon>Coleoptera</taxon>
        <taxon>Polyphaga</taxon>
        <taxon>Cucujiformia</taxon>
        <taxon>Chrysomeloidea</taxon>
        <taxon>Chrysomelidae</taxon>
        <taxon>Bruchinae</taxon>
        <taxon>Bruchini</taxon>
        <taxon>Acanthoscelides</taxon>
    </lineage>
</organism>
<name>A0A9P0PU55_ACAOB</name>
<dbReference type="Proteomes" id="UP001152888">
    <property type="component" value="Unassembled WGS sequence"/>
</dbReference>
<reference evidence="3" key="1">
    <citation type="submission" date="2022-03" db="EMBL/GenBank/DDBJ databases">
        <authorList>
            <person name="Sayadi A."/>
        </authorList>
    </citation>
    <scope>NUCLEOTIDE SEQUENCE</scope>
</reference>